<feature type="region of interest" description="Disordered" evidence="1">
    <location>
        <begin position="95"/>
        <end position="121"/>
    </location>
</feature>
<name>A0A195DT48_9HYME</name>
<evidence type="ECO:0000256" key="1">
    <source>
        <dbReference type="SAM" id="MobiDB-lite"/>
    </source>
</evidence>
<reference evidence="2 3" key="1">
    <citation type="submission" date="2015-09" db="EMBL/GenBank/DDBJ databases">
        <title>Trachymyrmex cornetzi WGS genome.</title>
        <authorList>
            <person name="Nygaard S."/>
            <person name="Hu H."/>
            <person name="Boomsma J."/>
            <person name="Zhang G."/>
        </authorList>
    </citation>
    <scope>NUCLEOTIDE SEQUENCE [LARGE SCALE GENOMIC DNA]</scope>
    <source>
        <strain evidence="2">Tcor2-1</strain>
        <tissue evidence="2">Whole body</tissue>
    </source>
</reference>
<dbReference type="EMBL" id="KQ980419">
    <property type="protein sequence ID" value="KYN16100.1"/>
    <property type="molecule type" value="Genomic_DNA"/>
</dbReference>
<accession>A0A195DT48</accession>
<evidence type="ECO:0000313" key="3">
    <source>
        <dbReference type="Proteomes" id="UP000078492"/>
    </source>
</evidence>
<keyword evidence="3" id="KW-1185">Reference proteome</keyword>
<organism evidence="2 3">
    <name type="scientific">Trachymyrmex cornetzi</name>
    <dbReference type="NCBI Taxonomy" id="471704"/>
    <lineage>
        <taxon>Eukaryota</taxon>
        <taxon>Metazoa</taxon>
        <taxon>Ecdysozoa</taxon>
        <taxon>Arthropoda</taxon>
        <taxon>Hexapoda</taxon>
        <taxon>Insecta</taxon>
        <taxon>Pterygota</taxon>
        <taxon>Neoptera</taxon>
        <taxon>Endopterygota</taxon>
        <taxon>Hymenoptera</taxon>
        <taxon>Apocrita</taxon>
        <taxon>Aculeata</taxon>
        <taxon>Formicoidea</taxon>
        <taxon>Formicidae</taxon>
        <taxon>Myrmicinae</taxon>
        <taxon>Trachymyrmex</taxon>
    </lineage>
</organism>
<protein>
    <submittedName>
        <fullName evidence="2">Uncharacterized protein</fullName>
    </submittedName>
</protein>
<dbReference type="AlphaFoldDB" id="A0A195DT48"/>
<evidence type="ECO:0000313" key="2">
    <source>
        <dbReference type="EMBL" id="KYN16100.1"/>
    </source>
</evidence>
<gene>
    <name evidence="2" type="ORF">ALC57_11625</name>
</gene>
<dbReference type="Proteomes" id="UP000078492">
    <property type="component" value="Unassembled WGS sequence"/>
</dbReference>
<sequence>MVQSSVMIPDAPMKTSWTIGGPSCSRALPRTAKTATDKILVNRELVAMSSRDINNLAHSNNRASWVVPLFMYRRHFIGQDVLVSAILDSKVHRRRAYQPAEQHSPKRGRDIAIGGEDGSVP</sequence>
<proteinExistence type="predicted"/>